<keyword evidence="1" id="KW-0732">Signal</keyword>
<evidence type="ECO:0000313" key="2">
    <source>
        <dbReference type="EMBL" id="KAF6823254.1"/>
    </source>
</evidence>
<evidence type="ECO:0000313" key="3">
    <source>
        <dbReference type="Proteomes" id="UP000639643"/>
    </source>
</evidence>
<feature type="chain" id="PRO_5034601476" evidence="1">
    <location>
        <begin position="18"/>
        <end position="74"/>
    </location>
</feature>
<name>A0A8H6K193_9PEZI</name>
<dbReference type="EMBL" id="WIGM01000511">
    <property type="protein sequence ID" value="KAF6823254.1"/>
    <property type="molecule type" value="Genomic_DNA"/>
</dbReference>
<gene>
    <name evidence="2" type="ORF">CMUS01_10783</name>
</gene>
<dbReference type="OrthoDB" id="4788899at2759"/>
<protein>
    <submittedName>
        <fullName evidence="2">Uncharacterized protein</fullName>
    </submittedName>
</protein>
<organism evidence="2 3">
    <name type="scientific">Colletotrichum musicola</name>
    <dbReference type="NCBI Taxonomy" id="2175873"/>
    <lineage>
        <taxon>Eukaryota</taxon>
        <taxon>Fungi</taxon>
        <taxon>Dikarya</taxon>
        <taxon>Ascomycota</taxon>
        <taxon>Pezizomycotina</taxon>
        <taxon>Sordariomycetes</taxon>
        <taxon>Hypocreomycetidae</taxon>
        <taxon>Glomerellales</taxon>
        <taxon>Glomerellaceae</taxon>
        <taxon>Colletotrichum</taxon>
        <taxon>Colletotrichum orchidearum species complex</taxon>
    </lineage>
</organism>
<proteinExistence type="predicted"/>
<dbReference type="AlphaFoldDB" id="A0A8H6K193"/>
<comment type="caution">
    <text evidence="2">The sequence shown here is derived from an EMBL/GenBank/DDBJ whole genome shotgun (WGS) entry which is preliminary data.</text>
</comment>
<feature type="signal peptide" evidence="1">
    <location>
        <begin position="1"/>
        <end position="17"/>
    </location>
</feature>
<accession>A0A8H6K193</accession>
<evidence type="ECO:0000256" key="1">
    <source>
        <dbReference type="SAM" id="SignalP"/>
    </source>
</evidence>
<keyword evidence="3" id="KW-1185">Reference proteome</keyword>
<dbReference type="Proteomes" id="UP000639643">
    <property type="component" value="Unassembled WGS sequence"/>
</dbReference>
<reference evidence="2" key="1">
    <citation type="journal article" date="2020" name="Phytopathology">
        <title>Genome Sequence Resources of Colletotrichum truncatum, C. plurivorum, C. musicola, and C. sojae: Four Species Pathogenic to Soybean (Glycine max).</title>
        <authorList>
            <person name="Rogerio F."/>
            <person name="Boufleur T.R."/>
            <person name="Ciampi-Guillardi M."/>
            <person name="Sukno S.A."/>
            <person name="Thon M.R."/>
            <person name="Massola Junior N.S."/>
            <person name="Baroncelli R."/>
        </authorList>
    </citation>
    <scope>NUCLEOTIDE SEQUENCE</scope>
    <source>
        <strain evidence="2">LFN0074</strain>
    </source>
</reference>
<sequence>MQFSTLLLALTPVAVMGWSHPGCSRSSGGCFNSALVEYKCGTAQSQWPPFPPCESVDAVSSGLPTLSGILDFED</sequence>